<reference evidence="1 2" key="1">
    <citation type="submission" date="2013-01" db="EMBL/GenBank/DDBJ databases">
        <authorList>
            <person name="Bench S."/>
        </authorList>
    </citation>
    <scope>NUCLEOTIDE SEQUENCE [LARGE SCALE GENOMIC DNA]</scope>
    <source>
        <strain evidence="1 2">WH 8502</strain>
    </source>
</reference>
<dbReference type="Proteomes" id="UP000018348">
    <property type="component" value="Unassembled WGS sequence"/>
</dbReference>
<comment type="caution">
    <text evidence="1">The sequence shown here is derived from an EMBL/GenBank/DDBJ whole genome shotgun (WGS) entry which is preliminary data.</text>
</comment>
<dbReference type="Gene3D" id="3.40.50.1000">
    <property type="entry name" value="HAD superfamily/HAD-like"/>
    <property type="match status" value="1"/>
</dbReference>
<reference evidence="1 2" key="2">
    <citation type="submission" date="2013-09" db="EMBL/GenBank/DDBJ databases">
        <title>Whole genome comparison of six Crocosphaera watsonii strains with differing phenotypes.</title>
        <authorList>
            <person name="Bench S.R."/>
            <person name="Heller P."/>
            <person name="Frank I."/>
            <person name="Arciniega M."/>
            <person name="Shilova I.N."/>
            <person name="Zehr J.P."/>
        </authorList>
    </citation>
    <scope>NUCLEOTIDE SEQUENCE [LARGE SCALE GENOMIC DNA]</scope>
    <source>
        <strain evidence="1 2">WH 8502</strain>
    </source>
</reference>
<sequence>MIKAEQVIGVDLDNTIVSYDQLMYRLAVEKGWIDSTTPKSKKIIRDKIRQLPNGDITWQKLQAFTYGSQMANATLIEGVTSFFRRCKQNNIKVYIVSHKTEYGNFDPTKTNLRQAAFTWMKKQNLFDEERLGLSLKSVYFESTRVKK</sequence>
<protein>
    <submittedName>
        <fullName evidence="1">Uncharacterized protein</fullName>
    </submittedName>
</protein>
<dbReference type="SUPFAM" id="SSF56784">
    <property type="entry name" value="HAD-like"/>
    <property type="match status" value="1"/>
</dbReference>
<dbReference type="AlphaFoldDB" id="T2IB15"/>
<gene>
    <name evidence="1" type="ORF">CWATWH8502_1812</name>
</gene>
<dbReference type="InterPro" id="IPR036412">
    <property type="entry name" value="HAD-like_sf"/>
</dbReference>
<dbReference type="InterPro" id="IPR023214">
    <property type="entry name" value="HAD_sf"/>
</dbReference>
<name>T2IB15_CROWT</name>
<evidence type="ECO:0000313" key="2">
    <source>
        <dbReference type="Proteomes" id="UP000018348"/>
    </source>
</evidence>
<dbReference type="RefSeq" id="WP_021829831.1">
    <property type="nucleotide sequence ID" value="NZ_CAQK01000227.1"/>
</dbReference>
<proteinExistence type="predicted"/>
<organism evidence="1 2">
    <name type="scientific">Crocosphaera watsonii WH 8502</name>
    <dbReference type="NCBI Taxonomy" id="423474"/>
    <lineage>
        <taxon>Bacteria</taxon>
        <taxon>Bacillati</taxon>
        <taxon>Cyanobacteriota</taxon>
        <taxon>Cyanophyceae</taxon>
        <taxon>Oscillatoriophycideae</taxon>
        <taxon>Chroococcales</taxon>
        <taxon>Aphanothecaceae</taxon>
        <taxon>Crocosphaera</taxon>
    </lineage>
</organism>
<evidence type="ECO:0000313" key="1">
    <source>
        <dbReference type="EMBL" id="CCQ50024.1"/>
    </source>
</evidence>
<dbReference type="EMBL" id="CAQK01000227">
    <property type="protein sequence ID" value="CCQ50024.1"/>
    <property type="molecule type" value="Genomic_DNA"/>
</dbReference>
<accession>T2IB15</accession>